<evidence type="ECO:0000313" key="3">
    <source>
        <dbReference type="Proteomes" id="UP000218810"/>
    </source>
</evidence>
<dbReference type="EMBL" id="NTGA01000022">
    <property type="protein sequence ID" value="PAY22569.1"/>
    <property type="molecule type" value="Genomic_DNA"/>
</dbReference>
<dbReference type="Proteomes" id="UP000218810">
    <property type="component" value="Unassembled WGS sequence"/>
</dbReference>
<keyword evidence="1" id="KW-0732">Signal</keyword>
<proteinExistence type="predicted"/>
<evidence type="ECO:0000256" key="1">
    <source>
        <dbReference type="SAM" id="SignalP"/>
    </source>
</evidence>
<keyword evidence="3" id="KW-1185">Reference proteome</keyword>
<feature type="chain" id="PRO_5039596172" description="Lipoprotein" evidence="1">
    <location>
        <begin position="27"/>
        <end position="200"/>
    </location>
</feature>
<comment type="caution">
    <text evidence="2">The sequence shown here is derived from an EMBL/GenBank/DDBJ whole genome shotgun (WGS) entry which is preliminary data.</text>
</comment>
<dbReference type="PROSITE" id="PS51257">
    <property type="entry name" value="PROKAR_LIPOPROTEIN"/>
    <property type="match status" value="1"/>
</dbReference>
<evidence type="ECO:0000313" key="2">
    <source>
        <dbReference type="EMBL" id="PAY22569.1"/>
    </source>
</evidence>
<name>A0A2A2WMX0_9ACTN</name>
<protein>
    <recommendedName>
        <fullName evidence="4">Lipoprotein</fullName>
    </recommendedName>
</protein>
<accession>A0A2A2WMX0</accession>
<gene>
    <name evidence="2" type="ORF">CEY15_12730</name>
</gene>
<reference evidence="3" key="1">
    <citation type="submission" date="2017-09" db="EMBL/GenBank/DDBJ databases">
        <authorList>
            <person name="Zhang Y."/>
            <person name="Huang X."/>
            <person name="Liu J."/>
            <person name="Lu L."/>
            <person name="Peng K."/>
        </authorList>
    </citation>
    <scope>NUCLEOTIDE SEQUENCE [LARGE SCALE GENOMIC DNA]</scope>
    <source>
        <strain evidence="3">S-XJ-1</strain>
    </source>
</reference>
<dbReference type="AlphaFoldDB" id="A0A2A2WMX0"/>
<organism evidence="2 3">
    <name type="scientific">Dietzia natronolimnaea</name>
    <dbReference type="NCBI Taxonomy" id="161920"/>
    <lineage>
        <taxon>Bacteria</taxon>
        <taxon>Bacillati</taxon>
        <taxon>Actinomycetota</taxon>
        <taxon>Actinomycetes</taxon>
        <taxon>Mycobacteriales</taxon>
        <taxon>Dietziaceae</taxon>
        <taxon>Dietzia</taxon>
    </lineage>
</organism>
<sequence length="200" mass="21076">MGAVARFRSLYPVLAPPVLLAATACAGGAAPTPVPSPPTSTGPIGAANVPLDTTIDVPGSRAALEAGQAEIRRVLEGRIGADGWREARAAQEVACPSRSDAAGVGDTGIGKYYAREMRHPDALDPTGWDQALDEVVRAVEPHGFRLRPTENPEATDEASTRPEIRYIYLVNDHQDELTLSTHPTIGTGYGGFGVCHPWGD</sequence>
<feature type="signal peptide" evidence="1">
    <location>
        <begin position="1"/>
        <end position="26"/>
    </location>
</feature>
<evidence type="ECO:0008006" key="4">
    <source>
        <dbReference type="Google" id="ProtNLM"/>
    </source>
</evidence>